<evidence type="ECO:0000313" key="1">
    <source>
        <dbReference type="EMBL" id="KAH6942649.1"/>
    </source>
</evidence>
<organism evidence="1 2">
    <name type="scientific">Hyalomma asiaticum</name>
    <name type="common">Tick</name>
    <dbReference type="NCBI Taxonomy" id="266040"/>
    <lineage>
        <taxon>Eukaryota</taxon>
        <taxon>Metazoa</taxon>
        <taxon>Ecdysozoa</taxon>
        <taxon>Arthropoda</taxon>
        <taxon>Chelicerata</taxon>
        <taxon>Arachnida</taxon>
        <taxon>Acari</taxon>
        <taxon>Parasitiformes</taxon>
        <taxon>Ixodida</taxon>
        <taxon>Ixodoidea</taxon>
        <taxon>Ixodidae</taxon>
        <taxon>Hyalomminae</taxon>
        <taxon>Hyalomma</taxon>
    </lineage>
</organism>
<accession>A0ACB7T9H4</accession>
<gene>
    <name evidence="1" type="ORF">HPB50_008813</name>
</gene>
<dbReference type="EMBL" id="CM023490">
    <property type="protein sequence ID" value="KAH6942649.1"/>
    <property type="molecule type" value="Genomic_DNA"/>
</dbReference>
<comment type="caution">
    <text evidence="1">The sequence shown here is derived from an EMBL/GenBank/DDBJ whole genome shotgun (WGS) entry which is preliminary data.</text>
</comment>
<dbReference type="Proteomes" id="UP000821845">
    <property type="component" value="Chromosome 10"/>
</dbReference>
<proteinExistence type="predicted"/>
<name>A0ACB7T9H4_HYAAI</name>
<protein>
    <submittedName>
        <fullName evidence="1">Uncharacterized protein</fullName>
    </submittedName>
</protein>
<reference evidence="1" key="1">
    <citation type="submission" date="2020-05" db="EMBL/GenBank/DDBJ databases">
        <title>Large-scale comparative analyses of tick genomes elucidate their genetic diversity and vector capacities.</title>
        <authorList>
            <person name="Jia N."/>
            <person name="Wang J."/>
            <person name="Shi W."/>
            <person name="Du L."/>
            <person name="Sun Y."/>
            <person name="Zhan W."/>
            <person name="Jiang J."/>
            <person name="Wang Q."/>
            <person name="Zhang B."/>
            <person name="Ji P."/>
            <person name="Sakyi L.B."/>
            <person name="Cui X."/>
            <person name="Yuan T."/>
            <person name="Jiang B."/>
            <person name="Yang W."/>
            <person name="Lam T.T.-Y."/>
            <person name="Chang Q."/>
            <person name="Ding S."/>
            <person name="Wang X."/>
            <person name="Zhu J."/>
            <person name="Ruan X."/>
            <person name="Zhao L."/>
            <person name="Wei J."/>
            <person name="Que T."/>
            <person name="Du C."/>
            <person name="Cheng J."/>
            <person name="Dai P."/>
            <person name="Han X."/>
            <person name="Huang E."/>
            <person name="Gao Y."/>
            <person name="Liu J."/>
            <person name="Shao H."/>
            <person name="Ye R."/>
            <person name="Li L."/>
            <person name="Wei W."/>
            <person name="Wang X."/>
            <person name="Wang C."/>
            <person name="Yang T."/>
            <person name="Huo Q."/>
            <person name="Li W."/>
            <person name="Guo W."/>
            <person name="Chen H."/>
            <person name="Zhou L."/>
            <person name="Ni X."/>
            <person name="Tian J."/>
            <person name="Zhou Y."/>
            <person name="Sheng Y."/>
            <person name="Liu T."/>
            <person name="Pan Y."/>
            <person name="Xia L."/>
            <person name="Li J."/>
            <person name="Zhao F."/>
            <person name="Cao W."/>
        </authorList>
    </citation>
    <scope>NUCLEOTIDE SEQUENCE</scope>
    <source>
        <strain evidence="1">Hyas-2018</strain>
    </source>
</reference>
<evidence type="ECO:0000313" key="2">
    <source>
        <dbReference type="Proteomes" id="UP000821845"/>
    </source>
</evidence>
<keyword evidence="2" id="KW-1185">Reference proteome</keyword>
<sequence length="894" mass="93468">MFEELPQITDPAAALFNLVDLYQAVLSELELPVNVSSVATLLCYRLNFSLEACAQPAVSGGARCGPLLSVYFPSSFAVRQCADRSALICFEDEQPQCVFEGAPANVRPQLARSLACPLIQLLRLALRQFTLVITWPIFAEQVRDSVEQLATLLLNLASCEDDMAAMSSGNESSITAPLPSLTTSSTFATSPDASSTNFSSTTRSSITTSSNINMTSVSVAASTSSLNGTTLLSDRTDATISSSLGFTTEFLSQSPGTSTMNSAPTRITAPTRPQDSDTTTSATATPGRQPSLTTNERTTAMDDGTTNYSTTSQGTNTSLTDTNTTTTVTTTRASSPPVDPGQSTVSPVSGASSSRITTVSVQTNSTSGSGNYDLSTTASSTTNTSVTVPTYPTTSTGPSATASSGTSSDVTPTSSVTSSPSPLTPVSTQTSMLGPSTAPAEDEESGTPANVTASTITGSNQASNSVYVASSTRAQGGTTAAVSTSPPSFSSDSDRTTSTSPSNTESPFTFTRSPTTRCLGPTLDACTTDNDVYETAGNVVRCINESTKVCRGEEPLQESLVSSLLSQVKCILFTILGDAPSSVLSGILCEVSSILAEKVRQLPYYGFLRRLLKPVLKLLRRIVGCQCTNIQLPNVLAMGTCVFRMMPQITGPIQTFFYLRAVIAGVLSRVQSDQSPVDVVNMMCSPFGLPIFHCEDGLPNTITCGPPINMSLPVSFDINNNETMTEIIDFLVAGLVPDLTRVLGAGLVPDLTRVLGCVLQILPQIGSPVSVLYNVVGLLEAVLARLGLSGDIGGLADILCRPLGIPLFSCGTFSPGNIACQEPLRISLPSVFNVGADPILRELLQGVGCILSVAPEGLQLDLVSSLVCPLVDILNFVTGRVHIDIAFPVPDTGS</sequence>